<dbReference type="Pfam" id="PF13590">
    <property type="entry name" value="DUF4136"/>
    <property type="match status" value="1"/>
</dbReference>
<dbReference type="InterPro" id="IPR025411">
    <property type="entry name" value="DUF4136"/>
</dbReference>
<dbReference type="KEGG" id="haei:MUN82_13615"/>
<gene>
    <name evidence="3" type="ORF">MUN82_13615</name>
</gene>
<evidence type="ECO:0000259" key="2">
    <source>
        <dbReference type="Pfam" id="PF13590"/>
    </source>
</evidence>
<evidence type="ECO:0000313" key="3">
    <source>
        <dbReference type="EMBL" id="UOR03982.1"/>
    </source>
</evidence>
<feature type="signal peptide" evidence="1">
    <location>
        <begin position="1"/>
        <end position="21"/>
    </location>
</feature>
<name>A0A8T9SPK1_9BACT</name>
<evidence type="ECO:0000313" key="4">
    <source>
        <dbReference type="Proteomes" id="UP000829925"/>
    </source>
</evidence>
<organism evidence="3 4">
    <name type="scientific">Hymenobacter aerilatus</name>
    <dbReference type="NCBI Taxonomy" id="2932251"/>
    <lineage>
        <taxon>Bacteria</taxon>
        <taxon>Pseudomonadati</taxon>
        <taxon>Bacteroidota</taxon>
        <taxon>Cytophagia</taxon>
        <taxon>Cytophagales</taxon>
        <taxon>Hymenobacteraceae</taxon>
        <taxon>Hymenobacter</taxon>
    </lineage>
</organism>
<dbReference type="AlphaFoldDB" id="A0A8T9SPK1"/>
<dbReference type="Gene3D" id="3.30.160.670">
    <property type="match status" value="1"/>
</dbReference>
<sequence length="195" mass="22304">MKPTFTLLVGLLLLSLTGCFATREARIESDYSYSGTFKRYRTYEFMRGQGLASDSSRLGEALRDAVRNRLRAQGYRPATTRPDLLINFQVFEGDMRFRGYMQEDLERWVKMGVVEDDETPDEYKRGYKPVRMLLSEGTLLVTLIDNHTNRAVWNGYASGVTVPNGPRGEIVLRRSVRSIFDQYRVFTEGYVGGGN</sequence>
<dbReference type="PROSITE" id="PS51257">
    <property type="entry name" value="PROKAR_LIPOPROTEIN"/>
    <property type="match status" value="1"/>
</dbReference>
<dbReference type="EMBL" id="CP095053">
    <property type="protein sequence ID" value="UOR03982.1"/>
    <property type="molecule type" value="Genomic_DNA"/>
</dbReference>
<reference evidence="3 4" key="1">
    <citation type="submission" date="2022-04" db="EMBL/GenBank/DDBJ databases">
        <title>Hymenobacter sp. isolated from the air.</title>
        <authorList>
            <person name="Won M."/>
            <person name="Lee C.-M."/>
            <person name="Woen H.-Y."/>
            <person name="Kwon S.-W."/>
        </authorList>
    </citation>
    <scope>NUCLEOTIDE SEQUENCE [LARGE SCALE GENOMIC DNA]</scope>
    <source>
        <strain evidence="4">5413 J-13</strain>
    </source>
</reference>
<protein>
    <submittedName>
        <fullName evidence="3">DUF4136 domain-containing protein</fullName>
    </submittedName>
</protein>
<dbReference type="Proteomes" id="UP000829925">
    <property type="component" value="Chromosome"/>
</dbReference>
<feature type="domain" description="DUF4136" evidence="2">
    <location>
        <begin position="28"/>
        <end position="183"/>
    </location>
</feature>
<accession>A0A8T9SPK1</accession>
<feature type="chain" id="PRO_5035817303" evidence="1">
    <location>
        <begin position="22"/>
        <end position="195"/>
    </location>
</feature>
<evidence type="ECO:0000256" key="1">
    <source>
        <dbReference type="SAM" id="SignalP"/>
    </source>
</evidence>
<dbReference type="RefSeq" id="WP_245091253.1">
    <property type="nucleotide sequence ID" value="NZ_CP095053.1"/>
</dbReference>
<keyword evidence="4" id="KW-1185">Reference proteome</keyword>
<keyword evidence="1" id="KW-0732">Signal</keyword>
<proteinExistence type="predicted"/>